<evidence type="ECO:0000313" key="6">
    <source>
        <dbReference type="EMBL" id="EFO81099.1"/>
    </source>
</evidence>
<dbReference type="STRING" id="765420.OSCT_1022"/>
<feature type="domain" description="ParB-like N-terminal" evidence="5">
    <location>
        <begin position="26"/>
        <end position="117"/>
    </location>
</feature>
<dbReference type="Pfam" id="PF02195">
    <property type="entry name" value="ParB_N"/>
    <property type="match status" value="1"/>
</dbReference>
<dbReference type="PANTHER" id="PTHR33375:SF1">
    <property type="entry name" value="CHROMOSOME-PARTITIONING PROTEIN PARB-RELATED"/>
    <property type="match status" value="1"/>
</dbReference>
<keyword evidence="2" id="KW-0159">Chromosome partition</keyword>
<accession>E1ICH1</accession>
<evidence type="ECO:0000256" key="2">
    <source>
        <dbReference type="ARBA" id="ARBA00022829"/>
    </source>
</evidence>
<dbReference type="GO" id="GO:0005694">
    <property type="term" value="C:chromosome"/>
    <property type="evidence" value="ECO:0007669"/>
    <property type="project" value="TreeGrafter"/>
</dbReference>
<dbReference type="GO" id="GO:0007059">
    <property type="term" value="P:chromosome segregation"/>
    <property type="evidence" value="ECO:0007669"/>
    <property type="project" value="UniProtKB-KW"/>
</dbReference>
<dbReference type="GO" id="GO:0003677">
    <property type="term" value="F:DNA binding"/>
    <property type="evidence" value="ECO:0007669"/>
    <property type="project" value="UniProtKB-KW"/>
</dbReference>
<dbReference type="InterPro" id="IPR036086">
    <property type="entry name" value="ParB/Sulfiredoxin_sf"/>
</dbReference>
<dbReference type="InterPro" id="IPR003115">
    <property type="entry name" value="ParB_N"/>
</dbReference>
<dbReference type="Pfam" id="PF17762">
    <property type="entry name" value="HTH_ParB"/>
    <property type="match status" value="1"/>
</dbReference>
<dbReference type="Gene3D" id="1.10.10.2830">
    <property type="match status" value="1"/>
</dbReference>
<sequence>MSRRRGLGSGLDALIGNATPETQTVRMISVDRIRENRSQPRTRFDEQALEELAASIREHGVIQPIIVCEDGADNFELIAGERRWRAARKAGLSEIPALVKSSTTPQQLLELALVENVQRSDLNPLEEGQAYQTLRDDFGLSDDEIAKRVGKSRVAVVNMRRLIKLGTPARQALLDNKISAGHGRVLLRFEDADTQAVMLDLILRRELSVRDSERIADIALQTKIAPDVRHALLHGTITLSQAQSLLRIDDVRQQSRVLEVSLSVGLSARETDRFCGLVAEGISIESAFSQVRERKILLGGTLTPTPQREAPRSSPDGVRSAREVEDEDADLPRSTPESRAQDAETRRIFEALLGTPVQIVRSGGTIKLTITLYTDDQLQQIYERLGGEDEL</sequence>
<evidence type="ECO:0000313" key="7">
    <source>
        <dbReference type="Proteomes" id="UP000054010"/>
    </source>
</evidence>
<dbReference type="Gene3D" id="3.90.1530.30">
    <property type="match status" value="1"/>
</dbReference>
<dbReference type="FunFam" id="1.10.10.2830:FF:000001">
    <property type="entry name" value="Chromosome partitioning protein ParB"/>
    <property type="match status" value="1"/>
</dbReference>
<dbReference type="FunFam" id="3.90.1530.30:FF:000001">
    <property type="entry name" value="Chromosome partitioning protein ParB"/>
    <property type="match status" value="1"/>
</dbReference>
<proteinExistence type="inferred from homology"/>
<reference evidence="6 7" key="1">
    <citation type="journal article" date="2011" name="J. Bacteriol.">
        <title>Draft genome sequence of the anoxygenic filamentous phototrophic bacterium Oscillochloris trichoides subsp. DG-6.</title>
        <authorList>
            <person name="Kuznetsov B.B."/>
            <person name="Ivanovsky R.N."/>
            <person name="Keppen O.I."/>
            <person name="Sukhacheva M.V."/>
            <person name="Bumazhkin B.K."/>
            <person name="Patutina E.O."/>
            <person name="Beletsky A.V."/>
            <person name="Mardanov A.V."/>
            <person name="Baslerov R.V."/>
            <person name="Panteleeva A.N."/>
            <person name="Kolganova T.V."/>
            <person name="Ravin N.V."/>
            <person name="Skryabin K.G."/>
        </authorList>
    </citation>
    <scope>NUCLEOTIDE SEQUENCE [LARGE SCALE GENOMIC DNA]</scope>
    <source>
        <strain evidence="6 7">DG-6</strain>
    </source>
</reference>
<dbReference type="InterPro" id="IPR041468">
    <property type="entry name" value="HTH_ParB/Spo0J"/>
</dbReference>
<dbReference type="PANTHER" id="PTHR33375">
    <property type="entry name" value="CHROMOSOME-PARTITIONING PROTEIN PARB-RELATED"/>
    <property type="match status" value="1"/>
</dbReference>
<feature type="region of interest" description="Disordered" evidence="4">
    <location>
        <begin position="299"/>
        <end position="343"/>
    </location>
</feature>
<dbReference type="CDD" id="cd16393">
    <property type="entry name" value="SPO0J_N"/>
    <property type="match status" value="1"/>
</dbReference>
<keyword evidence="3" id="KW-0238">DNA-binding</keyword>
<dbReference type="SMART" id="SM00470">
    <property type="entry name" value="ParB"/>
    <property type="match status" value="1"/>
</dbReference>
<dbReference type="EMBL" id="ADVR01000026">
    <property type="protein sequence ID" value="EFO81099.1"/>
    <property type="molecule type" value="Genomic_DNA"/>
</dbReference>
<dbReference type="InterPro" id="IPR050336">
    <property type="entry name" value="Chromosome_partition/occlusion"/>
</dbReference>
<organism evidence="6 7">
    <name type="scientific">Oscillochloris trichoides DG-6</name>
    <dbReference type="NCBI Taxonomy" id="765420"/>
    <lineage>
        <taxon>Bacteria</taxon>
        <taxon>Bacillati</taxon>
        <taxon>Chloroflexota</taxon>
        <taxon>Chloroflexia</taxon>
        <taxon>Chloroflexales</taxon>
        <taxon>Chloroflexineae</taxon>
        <taxon>Oscillochloridaceae</taxon>
        <taxon>Oscillochloris</taxon>
    </lineage>
</organism>
<evidence type="ECO:0000256" key="1">
    <source>
        <dbReference type="ARBA" id="ARBA00006295"/>
    </source>
</evidence>
<name>E1ICH1_9CHLR</name>
<dbReference type="GO" id="GO:0045881">
    <property type="term" value="P:positive regulation of sporulation resulting in formation of a cellular spore"/>
    <property type="evidence" value="ECO:0007669"/>
    <property type="project" value="TreeGrafter"/>
</dbReference>
<protein>
    <submittedName>
        <fullName evidence="6">ParB-like partition protein</fullName>
    </submittedName>
</protein>
<comment type="similarity">
    <text evidence="1">Belongs to the ParB family.</text>
</comment>
<evidence type="ECO:0000256" key="3">
    <source>
        <dbReference type="ARBA" id="ARBA00023125"/>
    </source>
</evidence>
<evidence type="ECO:0000256" key="4">
    <source>
        <dbReference type="SAM" id="MobiDB-lite"/>
    </source>
</evidence>
<dbReference type="AlphaFoldDB" id="E1ICH1"/>
<dbReference type="NCBIfam" id="TIGR00180">
    <property type="entry name" value="parB_part"/>
    <property type="match status" value="1"/>
</dbReference>
<dbReference type="HOGENOM" id="CLU_023853_0_0_0"/>
<comment type="caution">
    <text evidence="6">The sequence shown here is derived from an EMBL/GenBank/DDBJ whole genome shotgun (WGS) entry which is preliminary data.</text>
</comment>
<dbReference type="eggNOG" id="COG1475">
    <property type="taxonomic scope" value="Bacteria"/>
</dbReference>
<dbReference type="OrthoDB" id="9802051at2"/>
<dbReference type="InterPro" id="IPR004437">
    <property type="entry name" value="ParB/RepB/Spo0J"/>
</dbReference>
<keyword evidence="7" id="KW-1185">Reference proteome</keyword>
<dbReference type="Proteomes" id="UP000054010">
    <property type="component" value="Unassembled WGS sequence"/>
</dbReference>
<gene>
    <name evidence="6" type="ORF">OSCT_1022</name>
</gene>
<dbReference type="SUPFAM" id="SSF110849">
    <property type="entry name" value="ParB/Sulfiredoxin"/>
    <property type="match status" value="1"/>
</dbReference>
<evidence type="ECO:0000259" key="5">
    <source>
        <dbReference type="SMART" id="SM00470"/>
    </source>
</evidence>